<organism evidence="2 3">
    <name type="scientific">Nephila pilipes</name>
    <name type="common">Giant wood spider</name>
    <name type="synonym">Nephila maculata</name>
    <dbReference type="NCBI Taxonomy" id="299642"/>
    <lineage>
        <taxon>Eukaryota</taxon>
        <taxon>Metazoa</taxon>
        <taxon>Ecdysozoa</taxon>
        <taxon>Arthropoda</taxon>
        <taxon>Chelicerata</taxon>
        <taxon>Arachnida</taxon>
        <taxon>Araneae</taxon>
        <taxon>Araneomorphae</taxon>
        <taxon>Entelegynae</taxon>
        <taxon>Araneoidea</taxon>
        <taxon>Nephilidae</taxon>
        <taxon>Nephila</taxon>
    </lineage>
</organism>
<dbReference type="Proteomes" id="UP000887013">
    <property type="component" value="Unassembled WGS sequence"/>
</dbReference>
<gene>
    <name evidence="2" type="ORF">NPIL_146211</name>
</gene>
<evidence type="ECO:0000313" key="2">
    <source>
        <dbReference type="EMBL" id="GFU05786.1"/>
    </source>
</evidence>
<reference evidence="2" key="1">
    <citation type="submission" date="2020-08" db="EMBL/GenBank/DDBJ databases">
        <title>Multicomponent nature underlies the extraordinary mechanical properties of spider dragline silk.</title>
        <authorList>
            <person name="Kono N."/>
            <person name="Nakamura H."/>
            <person name="Mori M."/>
            <person name="Yoshida Y."/>
            <person name="Ohtoshi R."/>
            <person name="Malay A.D."/>
            <person name="Moran D.A.P."/>
            <person name="Tomita M."/>
            <person name="Numata K."/>
            <person name="Arakawa K."/>
        </authorList>
    </citation>
    <scope>NUCLEOTIDE SEQUENCE</scope>
</reference>
<feature type="compositionally biased region" description="Basic and acidic residues" evidence="1">
    <location>
        <begin position="74"/>
        <end position="84"/>
    </location>
</feature>
<evidence type="ECO:0000313" key="3">
    <source>
        <dbReference type="Proteomes" id="UP000887013"/>
    </source>
</evidence>
<dbReference type="AlphaFoldDB" id="A0A8X6UCV6"/>
<accession>A0A8X6UCV6</accession>
<protein>
    <submittedName>
        <fullName evidence="2">Uncharacterized protein</fullName>
    </submittedName>
</protein>
<evidence type="ECO:0000256" key="1">
    <source>
        <dbReference type="SAM" id="MobiDB-lite"/>
    </source>
</evidence>
<name>A0A8X6UCV6_NEPPI</name>
<keyword evidence="3" id="KW-1185">Reference proteome</keyword>
<comment type="caution">
    <text evidence="2">The sequence shown here is derived from an EMBL/GenBank/DDBJ whole genome shotgun (WGS) entry which is preliminary data.</text>
</comment>
<feature type="region of interest" description="Disordered" evidence="1">
    <location>
        <begin position="62"/>
        <end position="85"/>
    </location>
</feature>
<sequence>MPKPRRPACRGNDVKVLQLSYFASCLKAICYSFPNSCRFKTEGSPILWDHVLLQYGVPGPQESPTMVMPPQCKTENRTEPKKLAGEPPNSFFISCHANKSLEKWFRKACELSRFIT</sequence>
<proteinExistence type="predicted"/>
<dbReference type="EMBL" id="BMAW01077340">
    <property type="protein sequence ID" value="GFU05786.1"/>
    <property type="molecule type" value="Genomic_DNA"/>
</dbReference>